<dbReference type="Proteomes" id="UP000799437">
    <property type="component" value="Unassembled WGS sequence"/>
</dbReference>
<dbReference type="EMBL" id="ML996578">
    <property type="protein sequence ID" value="KAF2754958.1"/>
    <property type="molecule type" value="Genomic_DNA"/>
</dbReference>
<accession>A0A6A6VW85</accession>
<keyword evidence="3" id="KW-1185">Reference proteome</keyword>
<reference evidence="2" key="1">
    <citation type="journal article" date="2020" name="Stud. Mycol.">
        <title>101 Dothideomycetes genomes: a test case for predicting lifestyles and emergence of pathogens.</title>
        <authorList>
            <person name="Haridas S."/>
            <person name="Albert R."/>
            <person name="Binder M."/>
            <person name="Bloem J."/>
            <person name="Labutti K."/>
            <person name="Salamov A."/>
            <person name="Andreopoulos B."/>
            <person name="Baker S."/>
            <person name="Barry K."/>
            <person name="Bills G."/>
            <person name="Bluhm B."/>
            <person name="Cannon C."/>
            <person name="Castanera R."/>
            <person name="Culley D."/>
            <person name="Daum C."/>
            <person name="Ezra D."/>
            <person name="Gonzalez J."/>
            <person name="Henrissat B."/>
            <person name="Kuo A."/>
            <person name="Liang C."/>
            <person name="Lipzen A."/>
            <person name="Lutzoni F."/>
            <person name="Magnuson J."/>
            <person name="Mondo S."/>
            <person name="Nolan M."/>
            <person name="Ohm R."/>
            <person name="Pangilinan J."/>
            <person name="Park H.-J."/>
            <person name="Ramirez L."/>
            <person name="Alfaro M."/>
            <person name="Sun H."/>
            <person name="Tritt A."/>
            <person name="Yoshinaga Y."/>
            <person name="Zwiers L.-H."/>
            <person name="Turgeon B."/>
            <person name="Goodwin S."/>
            <person name="Spatafora J."/>
            <person name="Crous P."/>
            <person name="Grigoriev I."/>
        </authorList>
    </citation>
    <scope>NUCLEOTIDE SEQUENCE</scope>
    <source>
        <strain evidence="2">CBS 121739</strain>
    </source>
</reference>
<feature type="compositionally biased region" description="Polar residues" evidence="1">
    <location>
        <begin position="124"/>
        <end position="135"/>
    </location>
</feature>
<feature type="region of interest" description="Disordered" evidence="1">
    <location>
        <begin position="124"/>
        <end position="162"/>
    </location>
</feature>
<sequence length="348" mass="39886">MSQQLQYQGHRKRSNTYPSTVRIYPTCQNNLRRQKVRFLPVRKLKGQRLSPHDRLREHAKSEYLTEPAKLLPRGTLERKDDTKQGLRPLLAHASSVGPSWISSPSKTITSLIPMLDRDAQPEMTSRSRTMPTLSKGNAPIVDDPFTSMSNLHGPRNLRRGKDPIVYNTFTTPTTTTKTGSSSEPASKPVLKFLSVKERMQELMEKRERNRENRGGPLSIAMNEHDTVDALAALLDMPTAPLPKIWNRHHDLYIATMDLAGRSWKAMLKGLKQEFVELRYVSMCEGQIDKRLRQLDQNVWSNVYKEAMRAPPIMGTPRKVTRRSPASRNIGPIKSHAQMRLGKWFNEWE</sequence>
<name>A0A6A6VW85_9PEZI</name>
<proteinExistence type="predicted"/>
<protein>
    <submittedName>
        <fullName evidence="2">Uncharacterized protein</fullName>
    </submittedName>
</protein>
<dbReference type="OrthoDB" id="5383839at2759"/>
<gene>
    <name evidence="2" type="ORF">EJ05DRAFT_513288</name>
</gene>
<organism evidence="2 3">
    <name type="scientific">Pseudovirgaria hyperparasitica</name>
    <dbReference type="NCBI Taxonomy" id="470096"/>
    <lineage>
        <taxon>Eukaryota</taxon>
        <taxon>Fungi</taxon>
        <taxon>Dikarya</taxon>
        <taxon>Ascomycota</taxon>
        <taxon>Pezizomycotina</taxon>
        <taxon>Dothideomycetes</taxon>
        <taxon>Dothideomycetes incertae sedis</taxon>
        <taxon>Acrospermales</taxon>
        <taxon>Acrospermaceae</taxon>
        <taxon>Pseudovirgaria</taxon>
    </lineage>
</organism>
<dbReference type="AlphaFoldDB" id="A0A6A6VW85"/>
<evidence type="ECO:0000313" key="2">
    <source>
        <dbReference type="EMBL" id="KAF2754958.1"/>
    </source>
</evidence>
<evidence type="ECO:0000313" key="3">
    <source>
        <dbReference type="Proteomes" id="UP000799437"/>
    </source>
</evidence>
<evidence type="ECO:0000256" key="1">
    <source>
        <dbReference type="SAM" id="MobiDB-lite"/>
    </source>
</evidence>
<dbReference type="GeneID" id="54489471"/>
<dbReference type="RefSeq" id="XP_033597409.1">
    <property type="nucleotide sequence ID" value="XM_033748417.1"/>
</dbReference>